<reference evidence="2 3" key="1">
    <citation type="submission" date="2015-09" db="EMBL/GenBank/DDBJ databases">
        <title>Identification and resolution of microdiversity through metagenomic sequencing of parallel consortia.</title>
        <authorList>
            <person name="Nelson W.C."/>
            <person name="Romine M.F."/>
            <person name="Lindemann S.R."/>
        </authorList>
    </citation>
    <scope>NUCLEOTIDE SEQUENCE [LARGE SCALE GENOMIC DNA]</scope>
    <source>
        <strain evidence="2">HL-91</strain>
    </source>
</reference>
<sequence length="210" mass="22214">MAHHHVDFVQMNSKPALYDAAGLLAACPDAVLAVDLDGTLVPGDMLRRGLVQLLWRAPWSSVLLAAALAQGGRPGLKRAVAQRAPFDPAGLRYNAAVLALIRLWRAAGRRVVLATAAEDGTARAIAGHLELFDEVHASTLGNNLKGRDKAAFLSKRYGAQGFVYVGDGAADLHVWAKAAGAVLVTESPKLHAQVRKMGIPMLRLTSTDGA</sequence>
<evidence type="ECO:0000313" key="3">
    <source>
        <dbReference type="Proteomes" id="UP000050413"/>
    </source>
</evidence>
<dbReference type="EMBL" id="LJSG01000013">
    <property type="protein sequence ID" value="KPP91599.1"/>
    <property type="molecule type" value="Genomic_DNA"/>
</dbReference>
<keyword evidence="4" id="KW-1185">Reference proteome</keyword>
<comment type="caution">
    <text evidence="2">The sequence shown here is derived from an EMBL/GenBank/DDBJ whole genome shotgun (WGS) entry which is preliminary data.</text>
</comment>
<evidence type="ECO:0000313" key="2">
    <source>
        <dbReference type="EMBL" id="KPP91599.1"/>
    </source>
</evidence>
<dbReference type="InterPro" id="IPR023214">
    <property type="entry name" value="HAD_sf"/>
</dbReference>
<accession>A0A0P7VWS2</accession>
<evidence type="ECO:0000313" key="4">
    <source>
        <dbReference type="Proteomes" id="UP000182045"/>
    </source>
</evidence>
<organism evidence="2 3">
    <name type="scientific">Roseibaca calidilacus</name>
    <dbReference type="NCBI Taxonomy" id="1666912"/>
    <lineage>
        <taxon>Bacteria</taxon>
        <taxon>Pseudomonadati</taxon>
        <taxon>Pseudomonadota</taxon>
        <taxon>Alphaproteobacteria</taxon>
        <taxon>Rhodobacterales</taxon>
        <taxon>Paracoccaceae</taxon>
        <taxon>Roseinatronobacter</taxon>
    </lineage>
</organism>
<name>A0A0P7VWS2_9RHOB</name>
<gene>
    <name evidence="1" type="ORF">Ga0058931_2619</name>
    <name evidence="2" type="ORF">HLUCCA05_00385</name>
</gene>
<evidence type="ECO:0000313" key="1">
    <source>
        <dbReference type="EMBL" id="CUX82846.1"/>
    </source>
</evidence>
<dbReference type="Gene3D" id="3.40.50.1000">
    <property type="entry name" value="HAD superfamily/HAD-like"/>
    <property type="match status" value="1"/>
</dbReference>
<dbReference type="SUPFAM" id="SSF56784">
    <property type="entry name" value="HAD-like"/>
    <property type="match status" value="1"/>
</dbReference>
<reference evidence="1 4" key="2">
    <citation type="submission" date="2016-01" db="EMBL/GenBank/DDBJ databases">
        <authorList>
            <person name="Varghese N."/>
        </authorList>
    </citation>
    <scope>NUCLEOTIDE SEQUENCE [LARGE SCALE GENOMIC DNA]</scope>
    <source>
        <strain evidence="1 4">HL-91</strain>
    </source>
</reference>
<dbReference type="Proteomes" id="UP000050413">
    <property type="component" value="Unassembled WGS sequence"/>
</dbReference>
<dbReference type="Pfam" id="PF12710">
    <property type="entry name" value="HAD"/>
    <property type="match status" value="1"/>
</dbReference>
<dbReference type="Proteomes" id="UP000182045">
    <property type="component" value="Unassembled WGS sequence"/>
</dbReference>
<dbReference type="InterPro" id="IPR036412">
    <property type="entry name" value="HAD-like_sf"/>
</dbReference>
<dbReference type="OrthoDB" id="9803632at2"/>
<proteinExistence type="predicted"/>
<dbReference type="RefSeq" id="WP_072246709.1">
    <property type="nucleotide sequence ID" value="NZ_FBYC01000004.1"/>
</dbReference>
<dbReference type="EMBL" id="FBYC01000004">
    <property type="protein sequence ID" value="CUX82846.1"/>
    <property type="molecule type" value="Genomic_DNA"/>
</dbReference>
<protein>
    <submittedName>
        <fullName evidence="2">Phosphoserine phosphatase</fullName>
    </submittedName>
</protein>
<dbReference type="AlphaFoldDB" id="A0A0P7VWS2"/>
<dbReference type="STRING" id="1666912.Ga0058931_2619"/>